<dbReference type="Proteomes" id="UP000624183">
    <property type="component" value="Unassembled WGS sequence"/>
</dbReference>
<proteinExistence type="predicted"/>
<reference evidence="4" key="1">
    <citation type="journal article" date="2019" name="Int. J. Syst. Evol. Microbiol.">
        <title>The Global Catalogue of Microorganisms (GCM) 10K type strain sequencing project: providing services to taxonomists for standard genome sequencing and annotation.</title>
        <authorList>
            <consortium name="The Broad Institute Genomics Platform"/>
            <consortium name="The Broad Institute Genome Sequencing Center for Infectious Disease"/>
            <person name="Wu L."/>
            <person name="Ma J."/>
        </authorList>
    </citation>
    <scope>NUCLEOTIDE SEQUENCE [LARGE SCALE GENOMIC DNA]</scope>
    <source>
        <strain evidence="4">JCM 4602</strain>
    </source>
</reference>
<keyword evidence="4" id="KW-1185">Reference proteome</keyword>
<dbReference type="EMBL" id="BMUW01000009">
    <property type="protein sequence ID" value="GGZ66727.1"/>
    <property type="molecule type" value="Genomic_DNA"/>
</dbReference>
<evidence type="ECO:0000259" key="2">
    <source>
        <dbReference type="Pfam" id="PF13182"/>
    </source>
</evidence>
<evidence type="ECO:0000256" key="1">
    <source>
        <dbReference type="SAM" id="MobiDB-lite"/>
    </source>
</evidence>
<sequence>MPEGRLSDVVGLKFNRHESFPPRFGWLHKAYLQVKQDEMLFHAPDALVRLGVGKNMVYSMRYWSQAFKLTHEYRSAENQSRSLAAAPTWRARWLLDEDGADPYLEDTGSLWLLHWWLVSGSEEAPCLAPSWYTMFHLAPLARVTIDEMTALITREVHESFEREQWPAAESVTRDAECFIKMYAPDPDANPLSPGSFEDSLLCPFRELGLLEYQGGRGKERTYRFTSGIRPSLPPRVLLYACLDYAARFSRRPASISLARLANEPGAPGLAFRMREPELARSIEALVEKHPQLEIVESLGQRSLRFADNPETLAWDILDEQYGRVRDRDGFPTPEEWMREKPGLKKATDDAETAQELFPLQADKNEELA</sequence>
<evidence type="ECO:0000313" key="3">
    <source>
        <dbReference type="EMBL" id="GGZ66727.1"/>
    </source>
</evidence>
<feature type="compositionally biased region" description="Basic and acidic residues" evidence="1">
    <location>
        <begin position="328"/>
        <end position="348"/>
    </location>
</feature>
<name>A0ABQ3C3S0_9ACTN</name>
<feature type="domain" description="DUF4007" evidence="2">
    <location>
        <begin position="14"/>
        <end position="321"/>
    </location>
</feature>
<dbReference type="Pfam" id="PF13182">
    <property type="entry name" value="DUF4007"/>
    <property type="match status" value="1"/>
</dbReference>
<evidence type="ECO:0000313" key="4">
    <source>
        <dbReference type="Proteomes" id="UP000624183"/>
    </source>
</evidence>
<accession>A0ABQ3C3S0</accession>
<feature type="region of interest" description="Disordered" evidence="1">
    <location>
        <begin position="328"/>
        <end position="368"/>
    </location>
</feature>
<gene>
    <name evidence="3" type="ORF">GCM10010328_47300</name>
</gene>
<dbReference type="InterPro" id="IPR025248">
    <property type="entry name" value="DUF4007"/>
</dbReference>
<protein>
    <recommendedName>
        <fullName evidence="2">DUF4007 domain-containing protein</fullName>
    </recommendedName>
</protein>
<comment type="caution">
    <text evidence="3">The sequence shown here is derived from an EMBL/GenBank/DDBJ whole genome shotgun (WGS) entry which is preliminary data.</text>
</comment>
<organism evidence="3 4">
    <name type="scientific">Streptomyces rubiginosohelvolus</name>
    <dbReference type="NCBI Taxonomy" id="67362"/>
    <lineage>
        <taxon>Bacteria</taxon>
        <taxon>Bacillati</taxon>
        <taxon>Actinomycetota</taxon>
        <taxon>Actinomycetes</taxon>
        <taxon>Kitasatosporales</taxon>
        <taxon>Streptomycetaceae</taxon>
        <taxon>Streptomyces</taxon>
    </lineage>
</organism>